<organism evidence="2 3">
    <name type="scientific">Lophiotrema nucula</name>
    <dbReference type="NCBI Taxonomy" id="690887"/>
    <lineage>
        <taxon>Eukaryota</taxon>
        <taxon>Fungi</taxon>
        <taxon>Dikarya</taxon>
        <taxon>Ascomycota</taxon>
        <taxon>Pezizomycotina</taxon>
        <taxon>Dothideomycetes</taxon>
        <taxon>Pleosporomycetidae</taxon>
        <taxon>Pleosporales</taxon>
        <taxon>Lophiotremataceae</taxon>
        <taxon>Lophiotrema</taxon>
    </lineage>
</organism>
<evidence type="ECO:0000259" key="1">
    <source>
        <dbReference type="Pfam" id="PF03972"/>
    </source>
</evidence>
<gene>
    <name evidence="2" type="ORF">BDV96DRAFT_604262</name>
</gene>
<evidence type="ECO:0000313" key="3">
    <source>
        <dbReference type="Proteomes" id="UP000799770"/>
    </source>
</evidence>
<feature type="domain" description="MmgE/PrpD N-terminal" evidence="1">
    <location>
        <begin position="70"/>
        <end position="125"/>
    </location>
</feature>
<dbReference type="Gene3D" id="1.10.4100.10">
    <property type="entry name" value="2-methylcitrate dehydratase PrpD"/>
    <property type="match status" value="1"/>
</dbReference>
<keyword evidence="3" id="KW-1185">Reference proteome</keyword>
<accession>A0A6A5YVS2</accession>
<dbReference type="EMBL" id="ML977339">
    <property type="protein sequence ID" value="KAF2110198.1"/>
    <property type="molecule type" value="Genomic_DNA"/>
</dbReference>
<dbReference type="GO" id="GO:0016829">
    <property type="term" value="F:lyase activity"/>
    <property type="evidence" value="ECO:0007669"/>
    <property type="project" value="InterPro"/>
</dbReference>
<dbReference type="InterPro" id="IPR036148">
    <property type="entry name" value="MmgE/PrpD_sf"/>
</dbReference>
<dbReference type="OrthoDB" id="10267976at2759"/>
<dbReference type="Pfam" id="PF03972">
    <property type="entry name" value="MmgE_PrpD_N"/>
    <property type="match status" value="1"/>
</dbReference>
<dbReference type="SUPFAM" id="SSF103378">
    <property type="entry name" value="2-methylcitrate dehydratase PrpD"/>
    <property type="match status" value="1"/>
</dbReference>
<name>A0A6A5YVS2_9PLEO</name>
<sequence length="213" mass="23403">MCVQRVLSPTGKLCTWVENVQLQVMPEGIKTRAKNLILDGIGCGLATKPDPESALLCTTHTYSAQDGTPAPSSVRLRLHESMVKRMQHGFAARNGLFAALMAQQGYIGIKKVFERDYGGYLACFGCGSGESRRIWLRRVKSLGLCGRRVKFADLKKIERVVIELGEVAYHHGGWEARRPLKATGAQMSSITCAVQSCYAGKRQCLGTQRQDGL</sequence>
<evidence type="ECO:0000313" key="2">
    <source>
        <dbReference type="EMBL" id="KAF2110198.1"/>
    </source>
</evidence>
<reference evidence="2" key="1">
    <citation type="journal article" date="2020" name="Stud. Mycol.">
        <title>101 Dothideomycetes genomes: a test case for predicting lifestyles and emergence of pathogens.</title>
        <authorList>
            <person name="Haridas S."/>
            <person name="Albert R."/>
            <person name="Binder M."/>
            <person name="Bloem J."/>
            <person name="Labutti K."/>
            <person name="Salamov A."/>
            <person name="Andreopoulos B."/>
            <person name="Baker S."/>
            <person name="Barry K."/>
            <person name="Bills G."/>
            <person name="Bluhm B."/>
            <person name="Cannon C."/>
            <person name="Castanera R."/>
            <person name="Culley D."/>
            <person name="Daum C."/>
            <person name="Ezra D."/>
            <person name="Gonzalez J."/>
            <person name="Henrissat B."/>
            <person name="Kuo A."/>
            <person name="Liang C."/>
            <person name="Lipzen A."/>
            <person name="Lutzoni F."/>
            <person name="Magnuson J."/>
            <person name="Mondo S."/>
            <person name="Nolan M."/>
            <person name="Ohm R."/>
            <person name="Pangilinan J."/>
            <person name="Park H.-J."/>
            <person name="Ramirez L."/>
            <person name="Alfaro M."/>
            <person name="Sun H."/>
            <person name="Tritt A."/>
            <person name="Yoshinaga Y."/>
            <person name="Zwiers L.-H."/>
            <person name="Turgeon B."/>
            <person name="Goodwin S."/>
            <person name="Spatafora J."/>
            <person name="Crous P."/>
            <person name="Grigoriev I."/>
        </authorList>
    </citation>
    <scope>NUCLEOTIDE SEQUENCE</scope>
    <source>
        <strain evidence="2">CBS 627.86</strain>
    </source>
</reference>
<dbReference type="InterPro" id="IPR045336">
    <property type="entry name" value="MmgE_PrpD_N"/>
</dbReference>
<dbReference type="InterPro" id="IPR042183">
    <property type="entry name" value="MmgE/PrpD_sf_1"/>
</dbReference>
<protein>
    <recommendedName>
        <fullName evidence="1">MmgE/PrpD N-terminal domain-containing protein</fullName>
    </recommendedName>
</protein>
<dbReference type="Proteomes" id="UP000799770">
    <property type="component" value="Unassembled WGS sequence"/>
</dbReference>
<proteinExistence type="predicted"/>
<dbReference type="AlphaFoldDB" id="A0A6A5YVS2"/>